<evidence type="ECO:0000313" key="8">
    <source>
        <dbReference type="Proteomes" id="UP001139485"/>
    </source>
</evidence>
<dbReference type="InterPro" id="IPR036291">
    <property type="entry name" value="NAD(P)-bd_dom_sf"/>
</dbReference>
<dbReference type="InterPro" id="IPR051402">
    <property type="entry name" value="KPR-Related"/>
</dbReference>
<protein>
    <recommendedName>
        <fullName evidence="4">2-dehydropantoate 2-reductase</fullName>
        <ecNumber evidence="4">1.1.1.169</ecNumber>
    </recommendedName>
    <alternativeName>
        <fullName evidence="4">Ketopantoate reductase</fullName>
    </alternativeName>
</protein>
<keyword evidence="3 4" id="KW-0560">Oxidoreductase</keyword>
<dbReference type="Pfam" id="PF08546">
    <property type="entry name" value="ApbA_C"/>
    <property type="match status" value="1"/>
</dbReference>
<dbReference type="PANTHER" id="PTHR21708:SF26">
    <property type="entry name" value="2-DEHYDROPANTOATE 2-REDUCTASE"/>
    <property type="match status" value="1"/>
</dbReference>
<dbReference type="InterPro" id="IPR013328">
    <property type="entry name" value="6PGD_dom2"/>
</dbReference>
<name>A0A9X2D8K6_9ACTN</name>
<dbReference type="InterPro" id="IPR013332">
    <property type="entry name" value="KPR_N"/>
</dbReference>
<proteinExistence type="inferred from homology"/>
<sequence>MHYVIYGAGAVGGVIGGNLHRAGSRVTLVARGAHLEAIRERGLVLDTEAGPLTLDVDTAANAGEVEWTEDTVVMLCVKSQQTAAALEDLQRHAPPSTPVVAVQNGVANEATILRVFPRVYSICLVPPASHLEPGVVVQDSATAPGVLEVGRYPGGSDELAVAMAGDLEAAGFVASAREQVMAWKYRKLIANLGNGVGASFVDDESAVELTRLARLEGESVLAAAGIQLVSAQDDLDRRGDHIARRGHRKSAAAGSSTWQSISRGVGNVEIDYLSGEIVMLGRLHGVPTPVNEHVQQTTSRLARERLAPGSVDAAPFLASVSGAV</sequence>
<evidence type="ECO:0000259" key="6">
    <source>
        <dbReference type="Pfam" id="PF08546"/>
    </source>
</evidence>
<dbReference type="Pfam" id="PF02558">
    <property type="entry name" value="ApbA"/>
    <property type="match status" value="1"/>
</dbReference>
<evidence type="ECO:0000256" key="3">
    <source>
        <dbReference type="ARBA" id="ARBA00023002"/>
    </source>
</evidence>
<feature type="domain" description="Ketopantoate reductase N-terminal" evidence="5">
    <location>
        <begin position="4"/>
        <end position="153"/>
    </location>
</feature>
<dbReference type="RefSeq" id="WP_250827633.1">
    <property type="nucleotide sequence ID" value="NZ_JAMOIL010000015.1"/>
</dbReference>
<dbReference type="NCBIfam" id="TIGR00745">
    <property type="entry name" value="apbA_panE"/>
    <property type="match status" value="1"/>
</dbReference>
<evidence type="ECO:0000256" key="2">
    <source>
        <dbReference type="ARBA" id="ARBA00022857"/>
    </source>
</evidence>
<dbReference type="InterPro" id="IPR013752">
    <property type="entry name" value="KPA_reductase"/>
</dbReference>
<feature type="domain" description="Ketopantoate reductase C-terminal" evidence="6">
    <location>
        <begin position="187"/>
        <end position="297"/>
    </location>
</feature>
<dbReference type="InterPro" id="IPR008927">
    <property type="entry name" value="6-PGluconate_DH-like_C_sf"/>
</dbReference>
<gene>
    <name evidence="7" type="ORF">M8330_12715</name>
</gene>
<comment type="catalytic activity">
    <reaction evidence="4">
        <text>(R)-pantoate + NADP(+) = 2-dehydropantoate + NADPH + H(+)</text>
        <dbReference type="Rhea" id="RHEA:16233"/>
        <dbReference type="ChEBI" id="CHEBI:11561"/>
        <dbReference type="ChEBI" id="CHEBI:15378"/>
        <dbReference type="ChEBI" id="CHEBI:15980"/>
        <dbReference type="ChEBI" id="CHEBI:57783"/>
        <dbReference type="ChEBI" id="CHEBI:58349"/>
        <dbReference type="EC" id="1.1.1.169"/>
    </reaction>
</comment>
<dbReference type="EC" id="1.1.1.169" evidence="4"/>
<keyword evidence="8" id="KW-1185">Reference proteome</keyword>
<accession>A0A9X2D8K6</accession>
<evidence type="ECO:0000256" key="4">
    <source>
        <dbReference type="RuleBase" id="RU362068"/>
    </source>
</evidence>
<dbReference type="SUPFAM" id="SSF51735">
    <property type="entry name" value="NAD(P)-binding Rossmann-fold domains"/>
    <property type="match status" value="1"/>
</dbReference>
<reference evidence="7" key="1">
    <citation type="submission" date="2022-05" db="EMBL/GenBank/DDBJ databases">
        <authorList>
            <person name="Tuo L."/>
        </authorList>
    </citation>
    <scope>NUCLEOTIDE SEQUENCE</scope>
    <source>
        <strain evidence="7">BSK12Z-4</strain>
    </source>
</reference>
<evidence type="ECO:0000256" key="1">
    <source>
        <dbReference type="ARBA" id="ARBA00007870"/>
    </source>
</evidence>
<dbReference type="GO" id="GO:0015940">
    <property type="term" value="P:pantothenate biosynthetic process"/>
    <property type="evidence" value="ECO:0007669"/>
    <property type="project" value="UniProtKB-KW"/>
</dbReference>
<comment type="function">
    <text evidence="4">Catalyzes the NADPH-dependent reduction of ketopantoate into pantoic acid.</text>
</comment>
<dbReference type="GO" id="GO:0008677">
    <property type="term" value="F:2-dehydropantoate 2-reductase activity"/>
    <property type="evidence" value="ECO:0007669"/>
    <property type="project" value="UniProtKB-EC"/>
</dbReference>
<dbReference type="EMBL" id="JAMOIL010000015">
    <property type="protein sequence ID" value="MCM0621151.1"/>
    <property type="molecule type" value="Genomic_DNA"/>
</dbReference>
<keyword evidence="2 4" id="KW-0521">NADP</keyword>
<dbReference type="GO" id="GO:0005737">
    <property type="term" value="C:cytoplasm"/>
    <property type="evidence" value="ECO:0007669"/>
    <property type="project" value="TreeGrafter"/>
</dbReference>
<comment type="caution">
    <text evidence="7">The sequence shown here is derived from an EMBL/GenBank/DDBJ whole genome shotgun (WGS) entry which is preliminary data.</text>
</comment>
<organism evidence="7 8">
    <name type="scientific">Nocardioides bruguierae</name>
    <dbReference type="NCBI Taxonomy" id="2945102"/>
    <lineage>
        <taxon>Bacteria</taxon>
        <taxon>Bacillati</taxon>
        <taxon>Actinomycetota</taxon>
        <taxon>Actinomycetes</taxon>
        <taxon>Propionibacteriales</taxon>
        <taxon>Nocardioidaceae</taxon>
        <taxon>Nocardioides</taxon>
    </lineage>
</organism>
<dbReference type="AlphaFoldDB" id="A0A9X2D8K6"/>
<dbReference type="PANTHER" id="PTHR21708">
    <property type="entry name" value="PROBABLE 2-DEHYDROPANTOATE 2-REDUCTASE"/>
    <property type="match status" value="1"/>
</dbReference>
<comment type="similarity">
    <text evidence="1 4">Belongs to the ketopantoate reductase family.</text>
</comment>
<comment type="pathway">
    <text evidence="4">Cofactor biosynthesis; (R)-pantothenate biosynthesis; (R)-pantoate from 3-methyl-2-oxobutanoate: step 2/2.</text>
</comment>
<dbReference type="Gene3D" id="1.10.1040.10">
    <property type="entry name" value="N-(1-d-carboxylethyl)-l-norvaline Dehydrogenase, domain 2"/>
    <property type="match status" value="1"/>
</dbReference>
<dbReference type="InterPro" id="IPR003710">
    <property type="entry name" value="ApbA"/>
</dbReference>
<keyword evidence="4" id="KW-0566">Pantothenate biosynthesis</keyword>
<dbReference type="Gene3D" id="3.40.50.720">
    <property type="entry name" value="NAD(P)-binding Rossmann-like Domain"/>
    <property type="match status" value="1"/>
</dbReference>
<dbReference type="SUPFAM" id="SSF48179">
    <property type="entry name" value="6-phosphogluconate dehydrogenase C-terminal domain-like"/>
    <property type="match status" value="1"/>
</dbReference>
<evidence type="ECO:0000313" key="7">
    <source>
        <dbReference type="EMBL" id="MCM0621151.1"/>
    </source>
</evidence>
<evidence type="ECO:0000259" key="5">
    <source>
        <dbReference type="Pfam" id="PF02558"/>
    </source>
</evidence>
<dbReference type="Proteomes" id="UP001139485">
    <property type="component" value="Unassembled WGS sequence"/>
</dbReference>